<comment type="caution">
    <text evidence="1">The sequence shown here is derived from an EMBL/GenBank/DDBJ whole genome shotgun (WGS) entry which is preliminary data.</text>
</comment>
<name>A0ACC1M5E0_9FUNG</name>
<dbReference type="EMBL" id="JANBVB010000354">
    <property type="protein sequence ID" value="KAJ2894916.1"/>
    <property type="molecule type" value="Genomic_DNA"/>
</dbReference>
<feature type="non-terminal residue" evidence="1">
    <location>
        <position position="95"/>
    </location>
</feature>
<reference evidence="1" key="1">
    <citation type="submission" date="2022-07" db="EMBL/GenBank/DDBJ databases">
        <title>Phylogenomic reconstructions and comparative analyses of Kickxellomycotina fungi.</title>
        <authorList>
            <person name="Reynolds N.K."/>
            <person name="Stajich J.E."/>
            <person name="Barry K."/>
            <person name="Grigoriev I.V."/>
            <person name="Crous P."/>
            <person name="Smith M.E."/>
        </authorList>
    </citation>
    <scope>NUCLEOTIDE SEQUENCE</scope>
    <source>
        <strain evidence="1">CBS 190363</strain>
    </source>
</reference>
<sequence length="95" mass="11401">MREIEQRIARVVDSDNYEIKDKQLRVVSLGMYYYLQRIESIDNWFADREVNLIMKFTDFEMFTANDLSTNCQRQVVEHFGELWDPSKTLDEMLAP</sequence>
<keyword evidence="2" id="KW-1185">Reference proteome</keyword>
<evidence type="ECO:0000313" key="2">
    <source>
        <dbReference type="Proteomes" id="UP001139981"/>
    </source>
</evidence>
<organism evidence="1 2">
    <name type="scientific">Coemansia aciculifera</name>
    <dbReference type="NCBI Taxonomy" id="417176"/>
    <lineage>
        <taxon>Eukaryota</taxon>
        <taxon>Fungi</taxon>
        <taxon>Fungi incertae sedis</taxon>
        <taxon>Zoopagomycota</taxon>
        <taxon>Kickxellomycotina</taxon>
        <taxon>Kickxellomycetes</taxon>
        <taxon>Kickxellales</taxon>
        <taxon>Kickxellaceae</taxon>
        <taxon>Coemansia</taxon>
    </lineage>
</organism>
<dbReference type="Proteomes" id="UP001139981">
    <property type="component" value="Unassembled WGS sequence"/>
</dbReference>
<evidence type="ECO:0000313" key="1">
    <source>
        <dbReference type="EMBL" id="KAJ2894916.1"/>
    </source>
</evidence>
<proteinExistence type="predicted"/>
<protein>
    <submittedName>
        <fullName evidence="1">Uncharacterized protein</fullName>
    </submittedName>
</protein>
<gene>
    <name evidence="1" type="ORF">IWW38_002444</name>
</gene>
<accession>A0ACC1M5E0</accession>